<dbReference type="InterPro" id="IPR022689">
    <property type="entry name" value="Iron_dep_repressor"/>
</dbReference>
<dbReference type="PANTHER" id="PTHR33238:SF7">
    <property type="entry name" value="IRON-DEPENDENT TRANSCRIPTIONAL REGULATOR"/>
    <property type="match status" value="1"/>
</dbReference>
<evidence type="ECO:0000259" key="5">
    <source>
        <dbReference type="PROSITE" id="PS50944"/>
    </source>
</evidence>
<dbReference type="InterPro" id="IPR036390">
    <property type="entry name" value="WH_DNA-bd_sf"/>
</dbReference>
<sequence>MTDENTKVSENEEEYLEIMERLKERGEKITTTAIASLLKISPPSVTGMLDKLVKDGYIKHEAYKKIVLTKKGEDYGKKILDSHRTWEKFLTDFLGIKKDKDTIHEIACKLEHVSSPEISDALSKLISSKRAKEKDEKTGISLAGMNEKNKGKISKIVSGTNFGGAK</sequence>
<keyword evidence="2" id="KW-0805">Transcription regulation</keyword>
<dbReference type="Gene3D" id="1.10.60.10">
    <property type="entry name" value="Iron dependent repressor, metal binding and dimerisation domain"/>
    <property type="match status" value="1"/>
</dbReference>
<dbReference type="InterPro" id="IPR036388">
    <property type="entry name" value="WH-like_DNA-bd_sf"/>
</dbReference>
<dbReference type="GO" id="GO:0003700">
    <property type="term" value="F:DNA-binding transcription factor activity"/>
    <property type="evidence" value="ECO:0007669"/>
    <property type="project" value="InterPro"/>
</dbReference>
<keyword evidence="4" id="KW-0804">Transcription</keyword>
<reference evidence="6" key="1">
    <citation type="submission" date="2014-09" db="EMBL/GenBank/DDBJ databases">
        <authorList>
            <person name="Probst J Alexander"/>
        </authorList>
    </citation>
    <scope>NUCLEOTIDE SEQUENCE</scope>
</reference>
<dbReference type="SMART" id="SM00347">
    <property type="entry name" value="HTH_MARR"/>
    <property type="match status" value="1"/>
</dbReference>
<evidence type="ECO:0000313" key="6">
    <source>
        <dbReference type="EMBL" id="CEG12126.1"/>
    </source>
</evidence>
<dbReference type="GO" id="GO:0003677">
    <property type="term" value="F:DNA binding"/>
    <property type="evidence" value="ECO:0007669"/>
    <property type="project" value="UniProtKB-KW"/>
</dbReference>
<dbReference type="Pfam" id="PF02742">
    <property type="entry name" value="Fe_dep_repr_C"/>
    <property type="match status" value="1"/>
</dbReference>
<dbReference type="AlphaFoldDB" id="A0A098E9C8"/>
<dbReference type="InterPro" id="IPR050536">
    <property type="entry name" value="DtxR_MntR_Metal-Reg"/>
</dbReference>
<protein>
    <recommendedName>
        <fullName evidence="5">HTH dtxR-type domain-containing protein</fullName>
    </recommendedName>
</protein>
<dbReference type="InterPro" id="IPR036421">
    <property type="entry name" value="Fe_dep_repressor_sf"/>
</dbReference>
<dbReference type="PROSITE" id="PS50944">
    <property type="entry name" value="HTH_DTXR"/>
    <property type="match status" value="1"/>
</dbReference>
<dbReference type="InterPro" id="IPR022687">
    <property type="entry name" value="HTH_DTXR"/>
</dbReference>
<dbReference type="SUPFAM" id="SSF46785">
    <property type="entry name" value="Winged helix' DNA-binding domain"/>
    <property type="match status" value="1"/>
</dbReference>
<keyword evidence="3" id="KW-0238">DNA-binding</keyword>
<dbReference type="PANTHER" id="PTHR33238">
    <property type="entry name" value="IRON (METAL) DEPENDENT REPRESSOR, DTXR FAMILY"/>
    <property type="match status" value="1"/>
</dbReference>
<gene>
    <name evidence="6" type="ORF">MSIBF_A1970002</name>
</gene>
<comment type="similarity">
    <text evidence="1">Belongs to the DtxR/MntR family.</text>
</comment>
<accession>A0A098E9C8</accession>
<evidence type="ECO:0000256" key="4">
    <source>
        <dbReference type="ARBA" id="ARBA00023163"/>
    </source>
</evidence>
<dbReference type="Pfam" id="PF01325">
    <property type="entry name" value="Fe_dep_repress"/>
    <property type="match status" value="1"/>
</dbReference>
<evidence type="ECO:0000256" key="2">
    <source>
        <dbReference type="ARBA" id="ARBA00023015"/>
    </source>
</evidence>
<name>A0A098E9C8_9ZZZZ</name>
<dbReference type="EMBL" id="CCXY01000109">
    <property type="protein sequence ID" value="CEG12126.1"/>
    <property type="molecule type" value="Genomic_DNA"/>
</dbReference>
<dbReference type="GO" id="GO:0046983">
    <property type="term" value="F:protein dimerization activity"/>
    <property type="evidence" value="ECO:0007669"/>
    <property type="project" value="InterPro"/>
</dbReference>
<evidence type="ECO:0000256" key="1">
    <source>
        <dbReference type="ARBA" id="ARBA00007871"/>
    </source>
</evidence>
<dbReference type="InterPro" id="IPR000835">
    <property type="entry name" value="HTH_MarR-typ"/>
</dbReference>
<feature type="domain" description="HTH dtxR-type" evidence="5">
    <location>
        <begin position="1"/>
        <end position="69"/>
    </location>
</feature>
<organism evidence="6">
    <name type="scientific">groundwater metagenome</name>
    <dbReference type="NCBI Taxonomy" id="717931"/>
    <lineage>
        <taxon>unclassified sequences</taxon>
        <taxon>metagenomes</taxon>
        <taxon>ecological metagenomes</taxon>
    </lineage>
</organism>
<dbReference type="InterPro" id="IPR001367">
    <property type="entry name" value="Fe_dep_repressor"/>
</dbReference>
<evidence type="ECO:0000256" key="3">
    <source>
        <dbReference type="ARBA" id="ARBA00023125"/>
    </source>
</evidence>
<dbReference type="Gene3D" id="1.10.10.10">
    <property type="entry name" value="Winged helix-like DNA-binding domain superfamily/Winged helix DNA-binding domain"/>
    <property type="match status" value="1"/>
</dbReference>
<proteinExistence type="inferred from homology"/>
<dbReference type="GO" id="GO:0046914">
    <property type="term" value="F:transition metal ion binding"/>
    <property type="evidence" value="ECO:0007669"/>
    <property type="project" value="InterPro"/>
</dbReference>
<dbReference type="SMART" id="SM00529">
    <property type="entry name" value="HTH_DTXR"/>
    <property type="match status" value="1"/>
</dbReference>